<evidence type="ECO:0000313" key="1">
    <source>
        <dbReference type="EMBL" id="KZT34495.1"/>
    </source>
</evidence>
<dbReference type="AlphaFoldDB" id="A0A165ZP02"/>
<dbReference type="Proteomes" id="UP000076798">
    <property type="component" value="Unassembled WGS sequence"/>
</dbReference>
<organism evidence="1 2">
    <name type="scientific">Sistotremastrum suecicum HHB10207 ss-3</name>
    <dbReference type="NCBI Taxonomy" id="1314776"/>
    <lineage>
        <taxon>Eukaryota</taxon>
        <taxon>Fungi</taxon>
        <taxon>Dikarya</taxon>
        <taxon>Basidiomycota</taxon>
        <taxon>Agaricomycotina</taxon>
        <taxon>Agaricomycetes</taxon>
        <taxon>Sistotremastrales</taxon>
        <taxon>Sistotremastraceae</taxon>
        <taxon>Sistotremastrum</taxon>
    </lineage>
</organism>
<sequence length="128" mass="14861">MIMMRLLFHSSRNLVLTYSYFCLSSTLNPVILIKIMHSPLNDNPPNLCPALYCTIYVRSRLSVIQDCTITQLPSSSQYKSSILLLNEHAFSLDPHLVRAFKIFTKKKNLMLWKRPQSVRTTFEPDRTP</sequence>
<keyword evidence="2" id="KW-1185">Reference proteome</keyword>
<dbReference type="EMBL" id="KV428179">
    <property type="protein sequence ID" value="KZT34495.1"/>
    <property type="molecule type" value="Genomic_DNA"/>
</dbReference>
<protein>
    <submittedName>
        <fullName evidence="1">Uncharacterized protein</fullName>
    </submittedName>
</protein>
<evidence type="ECO:0000313" key="2">
    <source>
        <dbReference type="Proteomes" id="UP000076798"/>
    </source>
</evidence>
<proteinExistence type="predicted"/>
<accession>A0A165ZP02</accession>
<reference evidence="1 2" key="1">
    <citation type="journal article" date="2016" name="Mol. Biol. Evol.">
        <title>Comparative Genomics of Early-Diverging Mushroom-Forming Fungi Provides Insights into the Origins of Lignocellulose Decay Capabilities.</title>
        <authorList>
            <person name="Nagy L.G."/>
            <person name="Riley R."/>
            <person name="Tritt A."/>
            <person name="Adam C."/>
            <person name="Daum C."/>
            <person name="Floudas D."/>
            <person name="Sun H."/>
            <person name="Yadav J.S."/>
            <person name="Pangilinan J."/>
            <person name="Larsson K.H."/>
            <person name="Matsuura K."/>
            <person name="Barry K."/>
            <person name="Labutti K."/>
            <person name="Kuo R."/>
            <person name="Ohm R.A."/>
            <person name="Bhattacharya S.S."/>
            <person name="Shirouzu T."/>
            <person name="Yoshinaga Y."/>
            <person name="Martin F.M."/>
            <person name="Grigoriev I.V."/>
            <person name="Hibbett D.S."/>
        </authorList>
    </citation>
    <scope>NUCLEOTIDE SEQUENCE [LARGE SCALE GENOMIC DNA]</scope>
    <source>
        <strain evidence="1 2">HHB10207 ss-3</strain>
    </source>
</reference>
<gene>
    <name evidence="1" type="ORF">SISSUDRAFT_274622</name>
</gene>
<name>A0A165ZP02_9AGAM</name>